<comment type="caution">
    <text evidence="5">The sequence shown here is derived from an EMBL/GenBank/DDBJ whole genome shotgun (WGS) entry which is preliminary data.</text>
</comment>
<keyword evidence="6" id="KW-1185">Reference proteome</keyword>
<evidence type="ECO:0000256" key="2">
    <source>
        <dbReference type="ARBA" id="ARBA00023033"/>
    </source>
</evidence>
<dbReference type="RefSeq" id="WP_120732895.1">
    <property type="nucleotide sequence ID" value="NZ_RBAK01000020.1"/>
</dbReference>
<dbReference type="AlphaFoldDB" id="A0A3A9YSA6"/>
<dbReference type="Proteomes" id="UP000281726">
    <property type="component" value="Unassembled WGS sequence"/>
</dbReference>
<dbReference type="PANTHER" id="PTHR30137">
    <property type="entry name" value="LUCIFERASE-LIKE MONOOXYGENASE"/>
    <property type="match status" value="1"/>
</dbReference>
<name>A0A3A9YSA6_9ACTN</name>
<feature type="region of interest" description="Disordered" evidence="3">
    <location>
        <begin position="342"/>
        <end position="368"/>
    </location>
</feature>
<dbReference type="Pfam" id="PF00296">
    <property type="entry name" value="Bac_luciferase"/>
    <property type="match status" value="1"/>
</dbReference>
<evidence type="ECO:0000256" key="3">
    <source>
        <dbReference type="SAM" id="MobiDB-lite"/>
    </source>
</evidence>
<dbReference type="GO" id="GO:0004497">
    <property type="term" value="F:monooxygenase activity"/>
    <property type="evidence" value="ECO:0007669"/>
    <property type="project" value="UniProtKB-KW"/>
</dbReference>
<dbReference type="OrthoDB" id="7903015at2"/>
<dbReference type="PANTHER" id="PTHR30137:SF8">
    <property type="entry name" value="BLR5498 PROTEIN"/>
    <property type="match status" value="1"/>
</dbReference>
<dbReference type="InterPro" id="IPR011251">
    <property type="entry name" value="Luciferase-like_dom"/>
</dbReference>
<gene>
    <name evidence="5" type="ORF">D7223_30690</name>
</gene>
<dbReference type="SUPFAM" id="SSF51679">
    <property type="entry name" value="Bacterial luciferase-like"/>
    <property type="match status" value="1"/>
</dbReference>
<evidence type="ECO:0000313" key="6">
    <source>
        <dbReference type="Proteomes" id="UP000281726"/>
    </source>
</evidence>
<dbReference type="InterPro" id="IPR050766">
    <property type="entry name" value="Bact_Lucif_Oxidored"/>
</dbReference>
<dbReference type="Gene3D" id="3.20.20.30">
    <property type="entry name" value="Luciferase-like domain"/>
    <property type="match status" value="1"/>
</dbReference>
<keyword evidence="1" id="KW-0560">Oxidoreductase</keyword>
<evidence type="ECO:0000313" key="5">
    <source>
        <dbReference type="EMBL" id="RKN38689.1"/>
    </source>
</evidence>
<keyword evidence="2" id="KW-0503">Monooxygenase</keyword>
<accession>A0A3A9YSA6</accession>
<sequence length="368" mass="39172">MTADPAPARRAGRGVRAHLFLLAGQRPGGSHAAALADAHRFGRAAEDAGYDGVWVAEHHFISYGVCPSAITFAAHLLGATREITVGTAACILSNRHPVALGEEAVLLDELSGGRFRLGVGRGGPWVDLEVFGTGPERFENGFTDSLDVLARWLSTAATVGGNDRFPFRDVRVVPRPRRRMPIWVAATSLATVDLAARHGMPLLLGLHADLTEKAELLERYARVASAHGHPPGSVAHASAHLAHVEDDDTAAGQAVRDGLPALLAGTREYVRLDGAPSGRRDVVGYVQRLIDIHPVGSPARCRTAVARAAALPGVRHLLFLVEAAGGRDRTLETIRRLATDVLDRPGPRPAQRISRQSAGRPEARGRPG</sequence>
<dbReference type="GO" id="GO:0016705">
    <property type="term" value="F:oxidoreductase activity, acting on paired donors, with incorporation or reduction of molecular oxygen"/>
    <property type="evidence" value="ECO:0007669"/>
    <property type="project" value="InterPro"/>
</dbReference>
<reference evidence="5 6" key="1">
    <citation type="journal article" date="2004" name="Syst. Appl. Microbiol.">
        <title>Cryptoendolithic actinomycetes from antarctic sandstone rock samples: Micromonospora endolithica sp. nov. and two isolates related to Micromonospora coerulea Jensen 1932.</title>
        <authorList>
            <person name="Hirsch P."/>
            <person name="Mevs U."/>
            <person name="Kroppenstedt R.M."/>
            <person name="Schumann P."/>
            <person name="Stackebrandt E."/>
        </authorList>
    </citation>
    <scope>NUCLEOTIDE SEQUENCE [LARGE SCALE GENOMIC DNA]</scope>
    <source>
        <strain evidence="5 6">JCM 12677</strain>
    </source>
</reference>
<proteinExistence type="predicted"/>
<organism evidence="5 6">
    <name type="scientific">Micromonospora endolithica</name>
    <dbReference type="NCBI Taxonomy" id="230091"/>
    <lineage>
        <taxon>Bacteria</taxon>
        <taxon>Bacillati</taxon>
        <taxon>Actinomycetota</taxon>
        <taxon>Actinomycetes</taxon>
        <taxon>Micromonosporales</taxon>
        <taxon>Micromonosporaceae</taxon>
        <taxon>Micromonospora</taxon>
    </lineage>
</organism>
<dbReference type="GO" id="GO:0005829">
    <property type="term" value="C:cytosol"/>
    <property type="evidence" value="ECO:0007669"/>
    <property type="project" value="TreeGrafter"/>
</dbReference>
<dbReference type="InterPro" id="IPR036661">
    <property type="entry name" value="Luciferase-like_sf"/>
</dbReference>
<evidence type="ECO:0000256" key="1">
    <source>
        <dbReference type="ARBA" id="ARBA00023002"/>
    </source>
</evidence>
<dbReference type="EMBL" id="RBAK01000020">
    <property type="protein sequence ID" value="RKN38689.1"/>
    <property type="molecule type" value="Genomic_DNA"/>
</dbReference>
<feature type="domain" description="Luciferase-like" evidence="4">
    <location>
        <begin position="17"/>
        <end position="309"/>
    </location>
</feature>
<evidence type="ECO:0000259" key="4">
    <source>
        <dbReference type="Pfam" id="PF00296"/>
    </source>
</evidence>
<protein>
    <submittedName>
        <fullName evidence="5">LLM class flavin-dependent oxidoreductase</fullName>
    </submittedName>
</protein>